<reference evidence="1" key="1">
    <citation type="submission" date="2018-06" db="EMBL/GenBank/DDBJ databases">
        <authorList>
            <person name="Zhirakovskaya E."/>
        </authorList>
    </citation>
    <scope>NUCLEOTIDE SEQUENCE</scope>
</reference>
<name>A0A3B0VVI5_9ZZZZ</name>
<dbReference type="AlphaFoldDB" id="A0A3B0VVI5"/>
<dbReference type="EMBL" id="UOEW01000363">
    <property type="protein sequence ID" value="VAW42467.1"/>
    <property type="molecule type" value="Genomic_DNA"/>
</dbReference>
<sequence>MKKIILTFTVVFIITSCASKVTKNPVVTYERDSSLEYQNTICTLIGNGPNFNKEYITFAYDGNYEKASIEKLTKKHGKRWMKDYPAEYSSFDFLLGYFNLMKNCEKSKQFIVIDDVELIHNLIHLGKMGSSKLEFYLIIKININGNIEKSYTALSKTPKYNAFTPNKKFENYRLEAKKSAFKKIFQQIDADLKQLDTNNR</sequence>
<protein>
    <recommendedName>
        <fullName evidence="2">Lipoprotein</fullName>
    </recommendedName>
</protein>
<dbReference type="PROSITE" id="PS51257">
    <property type="entry name" value="PROKAR_LIPOPROTEIN"/>
    <property type="match status" value="1"/>
</dbReference>
<evidence type="ECO:0008006" key="2">
    <source>
        <dbReference type="Google" id="ProtNLM"/>
    </source>
</evidence>
<evidence type="ECO:0000313" key="1">
    <source>
        <dbReference type="EMBL" id="VAW42467.1"/>
    </source>
</evidence>
<accession>A0A3B0VVI5</accession>
<proteinExistence type="predicted"/>
<gene>
    <name evidence="1" type="ORF">MNBD_GAMMA01-700</name>
</gene>
<organism evidence="1">
    <name type="scientific">hydrothermal vent metagenome</name>
    <dbReference type="NCBI Taxonomy" id="652676"/>
    <lineage>
        <taxon>unclassified sequences</taxon>
        <taxon>metagenomes</taxon>
        <taxon>ecological metagenomes</taxon>
    </lineage>
</organism>